<evidence type="ECO:0000259" key="1">
    <source>
        <dbReference type="Pfam" id="PF13349"/>
    </source>
</evidence>
<comment type="caution">
    <text evidence="2">The sequence shown here is derived from an EMBL/GenBank/DDBJ whole genome shotgun (WGS) entry which is preliminary data.</text>
</comment>
<evidence type="ECO:0000313" key="2">
    <source>
        <dbReference type="EMBL" id="KRL05473.1"/>
    </source>
</evidence>
<dbReference type="EMBL" id="AZEH01000025">
    <property type="protein sequence ID" value="KRL05473.1"/>
    <property type="molecule type" value="Genomic_DNA"/>
</dbReference>
<dbReference type="Pfam" id="PF13349">
    <property type="entry name" value="DUF4097"/>
    <property type="match status" value="1"/>
</dbReference>
<organism evidence="2 3">
    <name type="scientific">Liquorilactobacillus oeni DSM 19972</name>
    <dbReference type="NCBI Taxonomy" id="1423777"/>
    <lineage>
        <taxon>Bacteria</taxon>
        <taxon>Bacillati</taxon>
        <taxon>Bacillota</taxon>
        <taxon>Bacilli</taxon>
        <taxon>Lactobacillales</taxon>
        <taxon>Lactobacillaceae</taxon>
        <taxon>Liquorilactobacillus</taxon>
    </lineage>
</organism>
<accession>A0A0R1MC60</accession>
<dbReference type="Proteomes" id="UP000051686">
    <property type="component" value="Unassembled WGS sequence"/>
</dbReference>
<sequence>MMKTILIWLGFFIVILLLVGGGFALWAQKSARRIDVNSLKFEKLQTSSRSLSPQLQNIELKVRTARIFIEEGTKPKVDLENIPASQFKVTAAKQQLIITQKDYFSHRLELGKSATIRITLPAGKSLEELSVDQLNGLLKLNKITVQDLTIDHRNGTSLGQNLILKGSGEVKKRNGTTVFNNLAAPGLKVSIKTGTFKLNGQRKAASNQNYDDHQTKQLKIVSGTGQVRVTTR</sequence>
<feature type="domain" description="DUF4097" evidence="1">
    <location>
        <begin position="56"/>
        <end position="202"/>
    </location>
</feature>
<evidence type="ECO:0000313" key="3">
    <source>
        <dbReference type="Proteomes" id="UP000051686"/>
    </source>
</evidence>
<protein>
    <recommendedName>
        <fullName evidence="1">DUF4097 domain-containing protein</fullName>
    </recommendedName>
</protein>
<dbReference type="OrthoDB" id="2289350at2"/>
<dbReference type="AlphaFoldDB" id="A0A0R1MC60"/>
<gene>
    <name evidence="2" type="ORF">FD46_GL000889</name>
</gene>
<dbReference type="PATRIC" id="fig|1423777.3.peg.911"/>
<dbReference type="InterPro" id="IPR025164">
    <property type="entry name" value="Toastrack_DUF4097"/>
</dbReference>
<name>A0A0R1MC60_9LACO</name>
<reference evidence="2 3" key="1">
    <citation type="journal article" date="2015" name="Genome Announc.">
        <title>Expanding the biotechnology potential of lactobacilli through comparative genomics of 213 strains and associated genera.</title>
        <authorList>
            <person name="Sun Z."/>
            <person name="Harris H.M."/>
            <person name="McCann A."/>
            <person name="Guo C."/>
            <person name="Argimon S."/>
            <person name="Zhang W."/>
            <person name="Yang X."/>
            <person name="Jeffery I.B."/>
            <person name="Cooney J.C."/>
            <person name="Kagawa T.F."/>
            <person name="Liu W."/>
            <person name="Song Y."/>
            <person name="Salvetti E."/>
            <person name="Wrobel A."/>
            <person name="Rasinkangas P."/>
            <person name="Parkhill J."/>
            <person name="Rea M.C."/>
            <person name="O'Sullivan O."/>
            <person name="Ritari J."/>
            <person name="Douillard F.P."/>
            <person name="Paul Ross R."/>
            <person name="Yang R."/>
            <person name="Briner A.E."/>
            <person name="Felis G.E."/>
            <person name="de Vos W.M."/>
            <person name="Barrangou R."/>
            <person name="Klaenhammer T.R."/>
            <person name="Caufield P.W."/>
            <person name="Cui Y."/>
            <person name="Zhang H."/>
            <person name="O'Toole P.W."/>
        </authorList>
    </citation>
    <scope>NUCLEOTIDE SEQUENCE [LARGE SCALE GENOMIC DNA]</scope>
    <source>
        <strain evidence="2 3">DSM 19972</strain>
    </source>
</reference>
<proteinExistence type="predicted"/>
<keyword evidence="3" id="KW-1185">Reference proteome</keyword>